<dbReference type="Proteomes" id="UP000030787">
    <property type="component" value="Chromosome"/>
</dbReference>
<dbReference type="STRING" id="1577791.Mpt1_c10380"/>
<feature type="coiled-coil region" evidence="1">
    <location>
        <begin position="52"/>
        <end position="140"/>
    </location>
</feature>
<keyword evidence="3" id="KW-1185">Reference proteome</keyword>
<dbReference type="GeneID" id="24818700"/>
<organism evidence="2 3">
    <name type="scientific">Candidatus Methanoplasma termitum</name>
    <dbReference type="NCBI Taxonomy" id="1577791"/>
    <lineage>
        <taxon>Archaea</taxon>
        <taxon>Methanobacteriati</taxon>
        <taxon>Thermoplasmatota</taxon>
        <taxon>Thermoplasmata</taxon>
        <taxon>Methanomassiliicoccales</taxon>
        <taxon>Methanomassiliicoccaceae</taxon>
        <taxon>Candidatus Methanoplasma</taxon>
    </lineage>
</organism>
<proteinExistence type="predicted"/>
<dbReference type="AlphaFoldDB" id="A0A0A7LD25"/>
<evidence type="ECO:0000313" key="3">
    <source>
        <dbReference type="Proteomes" id="UP000030787"/>
    </source>
</evidence>
<dbReference type="OrthoDB" id="383348at2157"/>
<protein>
    <recommendedName>
        <fullName evidence="4">DUF2130 domain-containing protein</fullName>
    </recommendedName>
</protein>
<evidence type="ECO:0000313" key="2">
    <source>
        <dbReference type="EMBL" id="AIZ56908.1"/>
    </source>
</evidence>
<dbReference type="InterPro" id="IPR019219">
    <property type="entry name" value="DUF2130"/>
</dbReference>
<dbReference type="KEGG" id="mear:Mpt1_c10380"/>
<dbReference type="RefSeq" id="WP_048112820.1">
    <property type="nucleotide sequence ID" value="NZ_CP010070.1"/>
</dbReference>
<accession>A0A0A7LD25</accession>
<name>A0A0A7LD25_9ARCH</name>
<dbReference type="HOGENOM" id="CLU_034837_0_0_2"/>
<gene>
    <name evidence="2" type="ORF">Mpt1_c10380</name>
</gene>
<reference evidence="2 3" key="1">
    <citation type="journal article" date="2014" name="Appl. Environ. Microbiol.">
        <title>Comparative Genome Analysis of 'Candidatus Methanoplasma termitum' Indicates a New Mode of Energy Metabolism in the Seventh Order of Methanogens.</title>
        <authorList>
            <person name="Lang K."/>
            <person name="Schuldes J."/>
            <person name="Klingl A."/>
            <person name="Poehlein A."/>
            <person name="Daniel R."/>
            <person name="Brune A."/>
        </authorList>
    </citation>
    <scope>NUCLEOTIDE SEQUENCE [LARGE SCALE GENOMIC DNA]</scope>
    <source>
        <strain evidence="3">Mpt1</strain>
    </source>
</reference>
<feature type="coiled-coil region" evidence="1">
    <location>
        <begin position="356"/>
        <end position="429"/>
    </location>
</feature>
<dbReference type="EMBL" id="CP010070">
    <property type="protein sequence ID" value="AIZ56908.1"/>
    <property type="molecule type" value="Genomic_DNA"/>
</dbReference>
<sequence length="455" mass="52967">MNEIKCPKCGEVFRVDESGLADIVKQVRDNEFKKELADREKIWKTEKEMSIALAVKEKESSLQKEIANKEAQNTELKAKLESSETKERLAVTEAMSKMEKDIAALKSQLREKDAVLETELARKQTVIAELEGKLNQQETANQLEIKTQITEIEIERDRLKTVLQTKDSEKQLAEKTLKEDYERRLRDKDEMISYYKDLKAKQSTKMVGESLEQHCQNEFNRMRATAFKNAYFEKDSDVKEGTKGDYIYREKDANGTEIISIMFEMKNEADETATKHRNEDFLDKLDKDRRTKKCEYAVLVSLLEMDNDFYNSGIADVSYRYEKMYVVRPQSFISIITILRDNALKAIGYKSELAVIKNQNIDITNFEKDLEEFKEKFGRNYRLASERFRDAIDGIDKTMNQLQKTKEALLKSEDNLRLANDKAEDLTIKKLTRGNPTMTAKFDEARKINSEKKNE</sequence>
<evidence type="ECO:0000256" key="1">
    <source>
        <dbReference type="SAM" id="Coils"/>
    </source>
</evidence>
<dbReference type="Pfam" id="PF09903">
    <property type="entry name" value="DUF2130"/>
    <property type="match status" value="1"/>
</dbReference>
<evidence type="ECO:0008006" key="4">
    <source>
        <dbReference type="Google" id="ProtNLM"/>
    </source>
</evidence>
<keyword evidence="1" id="KW-0175">Coiled coil</keyword>
<dbReference type="PIRSF" id="PIRSF005850">
    <property type="entry name" value="UCP005850"/>
    <property type="match status" value="1"/>
</dbReference>